<dbReference type="Gene3D" id="3.40.30.10">
    <property type="entry name" value="Glutaredoxin"/>
    <property type="match status" value="1"/>
</dbReference>
<proteinExistence type="predicted"/>
<dbReference type="InterPro" id="IPR036390">
    <property type="entry name" value="WH_DNA-bd_sf"/>
</dbReference>
<comment type="function">
    <text evidence="1">Has a glutathione-disulfide oxidoreductase activity in the presence of NADPH and glutathione reductase. Reduces low molecular weight disulfides and proteins.</text>
</comment>
<dbReference type="Proteomes" id="UP001158576">
    <property type="component" value="Chromosome 2"/>
</dbReference>
<dbReference type="SUPFAM" id="SSF46785">
    <property type="entry name" value="Winged helix' DNA-binding domain"/>
    <property type="match status" value="1"/>
</dbReference>
<evidence type="ECO:0000259" key="2">
    <source>
        <dbReference type="Pfam" id="PF00462"/>
    </source>
</evidence>
<dbReference type="InterPro" id="IPR011767">
    <property type="entry name" value="GLR_AS"/>
</dbReference>
<dbReference type="PROSITE" id="PS51354">
    <property type="entry name" value="GLUTAREDOXIN_2"/>
    <property type="match status" value="1"/>
</dbReference>
<dbReference type="InterPro" id="IPR002109">
    <property type="entry name" value="Glutaredoxin"/>
</dbReference>
<evidence type="ECO:0000256" key="1">
    <source>
        <dbReference type="ARBA" id="ARBA00002549"/>
    </source>
</evidence>
<dbReference type="EMBL" id="OU015567">
    <property type="protein sequence ID" value="CAG5112566.1"/>
    <property type="molecule type" value="Genomic_DNA"/>
</dbReference>
<dbReference type="InterPro" id="IPR036249">
    <property type="entry name" value="Thioredoxin-like_sf"/>
</dbReference>
<feature type="domain" description="Glutaredoxin" evidence="2">
    <location>
        <begin position="5"/>
        <end position="77"/>
    </location>
</feature>
<protein>
    <submittedName>
        <fullName evidence="4">Oidioi.mRNA.OKI2018_I69.chr2.g6764.t2.cds</fullName>
    </submittedName>
</protein>
<evidence type="ECO:0000313" key="5">
    <source>
        <dbReference type="Proteomes" id="UP001158576"/>
    </source>
</evidence>
<evidence type="ECO:0000313" key="4">
    <source>
        <dbReference type="EMBL" id="CAG5112566.1"/>
    </source>
</evidence>
<name>A0ABN7T420_OIKDI</name>
<gene>
    <name evidence="4" type="ORF">OKIOD_LOCUS15529</name>
</gene>
<dbReference type="PANTHER" id="PTHR34386:SF1">
    <property type="entry name" value="GLUTAREDOXIN-LIKE PROTEIN NRDH"/>
    <property type="match status" value="1"/>
</dbReference>
<dbReference type="PROSITE" id="PS00195">
    <property type="entry name" value="GLUTAREDOXIN_1"/>
    <property type="match status" value="1"/>
</dbReference>
<accession>A0ABN7T420</accession>
<feature type="domain" description="DUF547" evidence="3">
    <location>
        <begin position="284"/>
        <end position="411"/>
    </location>
</feature>
<dbReference type="InterPro" id="IPR051548">
    <property type="entry name" value="Grx-like_ET"/>
</dbReference>
<organism evidence="4 5">
    <name type="scientific">Oikopleura dioica</name>
    <name type="common">Tunicate</name>
    <dbReference type="NCBI Taxonomy" id="34765"/>
    <lineage>
        <taxon>Eukaryota</taxon>
        <taxon>Metazoa</taxon>
        <taxon>Chordata</taxon>
        <taxon>Tunicata</taxon>
        <taxon>Appendicularia</taxon>
        <taxon>Copelata</taxon>
        <taxon>Oikopleuridae</taxon>
        <taxon>Oikopleura</taxon>
    </lineage>
</organism>
<keyword evidence="5" id="KW-1185">Reference proteome</keyword>
<evidence type="ECO:0000259" key="3">
    <source>
        <dbReference type="Pfam" id="PF04784"/>
    </source>
</evidence>
<dbReference type="Pfam" id="PF04784">
    <property type="entry name" value="DUF547"/>
    <property type="match status" value="1"/>
</dbReference>
<reference evidence="4 5" key="1">
    <citation type="submission" date="2021-04" db="EMBL/GenBank/DDBJ databases">
        <authorList>
            <person name="Bliznina A."/>
        </authorList>
    </citation>
    <scope>NUCLEOTIDE SEQUENCE [LARGE SCALE GENOMIC DNA]</scope>
</reference>
<dbReference type="SUPFAM" id="SSF52833">
    <property type="entry name" value="Thioredoxin-like"/>
    <property type="match status" value="1"/>
</dbReference>
<dbReference type="PANTHER" id="PTHR34386">
    <property type="entry name" value="GLUTAREDOXIN"/>
    <property type="match status" value="1"/>
</dbReference>
<dbReference type="Pfam" id="PF00462">
    <property type="entry name" value="Glutaredoxin"/>
    <property type="match status" value="1"/>
</dbReference>
<dbReference type="InterPro" id="IPR006869">
    <property type="entry name" value="DUF547"/>
</dbReference>
<sequence>MLGQILVYSMPGCPHCTAAKMSLNKLNLPFIEIQLDLYDKSVREELKSKTNRSTGMKLLAAIKIIYVPQIFFNEKHIGGRDDFHKLDKKELEELIKYVQENEPPEGSPSIPGSTLLIGIGEDDGQSLRCEYDTDADIAKALKDSNLPKKRWNWLQRHHGAFTGKQLKEWLDGTGEDGEAAATRLLAGNFIAPIEKKVDAFHPDGTLYQLVEQKSIASLNSGVTAECKVLHPSELGEQMRIQIKKLYGKYLNDDGTSVDYEGMRDSEEFGEYVKLTAQLQRVDLSQLSIDGRLAFFINIYNALIIHGQVVRGIPQTFLTRLRFFWTTSYIIGGHVFTLDDIENGVLRGNRKGPAHLCRQFSRSDPRLKFALPTAEPKIHFALVCGAKSCPPIKCFSEKGVQEELKMATEGFIEDDSNVLVNLEKKKVKLSMIFKWYQVDFGGKDRAMLIWIFENMNTGTKSDNLKSLIEGDNFSVSYFEYDWTSNSKNES</sequence>